<feature type="binding site" evidence="10">
    <location>
        <position position="165"/>
    </location>
    <ligand>
        <name>[4Fe-4S] cluster</name>
        <dbReference type="ChEBI" id="CHEBI:49883"/>
        <label>2</label>
        <note>4Fe-4S-S-AdoMet</note>
    </ligand>
</feature>
<dbReference type="Pfam" id="PF04055">
    <property type="entry name" value="Radical_SAM"/>
    <property type="match status" value="1"/>
</dbReference>
<keyword evidence="5 10" id="KW-0479">Metal-binding</keyword>
<comment type="function">
    <text evidence="10">Catalyzes the radical-mediated insertion of two sulfur atoms into the C-6 and C-8 positions of the octanoyl moiety bound to the lipoyl domains of lipoate-dependent enzymes, thereby converting the octanoylated domains into lipoylated derivatives.</text>
</comment>
<name>A0A0D1XXJ4_9PEZI</name>
<dbReference type="STRING" id="253628.A0A0D1XXJ4"/>
<evidence type="ECO:0000256" key="5">
    <source>
        <dbReference type="ARBA" id="ARBA00022723"/>
    </source>
</evidence>
<dbReference type="GO" id="GO:0051539">
    <property type="term" value="F:4 iron, 4 sulfur cluster binding"/>
    <property type="evidence" value="ECO:0007669"/>
    <property type="project" value="UniProtKB-UniRule"/>
</dbReference>
<dbReference type="EMBL" id="KN847532">
    <property type="protein sequence ID" value="KIW07476.1"/>
    <property type="molecule type" value="Genomic_DNA"/>
</dbReference>
<feature type="domain" description="Radical SAM core" evidence="12">
    <location>
        <begin position="141"/>
        <end position="362"/>
    </location>
</feature>
<gene>
    <name evidence="13" type="ORF">PV09_01443</name>
</gene>
<dbReference type="SFLD" id="SFLDF00271">
    <property type="entry name" value="lipoyl_synthase"/>
    <property type="match status" value="1"/>
</dbReference>
<dbReference type="OrthoDB" id="3231at2759"/>
<dbReference type="InterPro" id="IPR013785">
    <property type="entry name" value="Aldolase_TIM"/>
</dbReference>
<sequence>MATALNGWRCASCRMVAATRVNVPGVAIRMYATTSANDEPSSVQRKRRSTSFSDRLNAGPSFADFTGGKETMSREDALELRTAMVGPAGRKKQITRLPEWLKTPIPSSNNYKKIKQDLRGLNLHTVCEEARCPNISDCWGGSSKAAATATIMLMGDTCTRGCRFCSVKTSKTPAPLDPHEPEHTAEALRRWGLGYVVLTSVDRDDLPDGGAHHFAETIRKIKQKAPSILVEALTGDYAGDLEMVKLVAQSGLDVYAHNIETVEALTPMVRDRRATFRQSLSVLRAAKLAKPELITKTSIMLGLGEKEEQVFDALRELRKVDVDVVTFGQYMRPTKRHMKVEEYITPDAFEQWRVRALEMGFLYCASGPLVRSSYKAGEAFIENVLKKRAGTKIEDEPSSKPNELDVASLESSSV</sequence>
<keyword evidence="8 10" id="KW-0496">Mitochondrion</keyword>
<protein>
    <recommendedName>
        <fullName evidence="10">Lipoyl synthase, mitochondrial</fullName>
        <ecNumber evidence="10">2.8.1.8</ecNumber>
    </recommendedName>
    <alternativeName>
        <fullName evidence="10">Lipoate synthase</fullName>
        <shortName evidence="10">LS</shortName>
        <shortName evidence="10">Lip-syn</shortName>
    </alternativeName>
    <alternativeName>
        <fullName evidence="10">Lipoic acid synthase</fullName>
    </alternativeName>
</protein>
<reference evidence="13 14" key="1">
    <citation type="submission" date="2015-01" db="EMBL/GenBank/DDBJ databases">
        <title>The Genome Sequence of Ochroconis gallopava CBS43764.</title>
        <authorList>
            <consortium name="The Broad Institute Genomics Platform"/>
            <person name="Cuomo C."/>
            <person name="de Hoog S."/>
            <person name="Gorbushina A."/>
            <person name="Stielow B."/>
            <person name="Teixiera M."/>
            <person name="Abouelleil A."/>
            <person name="Chapman S.B."/>
            <person name="Priest M."/>
            <person name="Young S.K."/>
            <person name="Wortman J."/>
            <person name="Nusbaum C."/>
            <person name="Birren B."/>
        </authorList>
    </citation>
    <scope>NUCLEOTIDE SEQUENCE [LARGE SCALE GENOMIC DNA]</scope>
    <source>
        <strain evidence="13 14">CBS 43764</strain>
    </source>
</reference>
<dbReference type="SFLD" id="SFLDS00029">
    <property type="entry name" value="Radical_SAM"/>
    <property type="match status" value="1"/>
</dbReference>
<dbReference type="NCBIfam" id="TIGR00510">
    <property type="entry name" value="lipA"/>
    <property type="match status" value="1"/>
</dbReference>
<evidence type="ECO:0000256" key="8">
    <source>
        <dbReference type="ARBA" id="ARBA00023128"/>
    </source>
</evidence>
<dbReference type="GO" id="GO:0009249">
    <property type="term" value="P:protein lipoylation"/>
    <property type="evidence" value="ECO:0007669"/>
    <property type="project" value="UniProtKB-UniRule"/>
</dbReference>
<keyword evidence="7 10" id="KW-0411">Iron-sulfur</keyword>
<accession>A0A0D1XXJ4</accession>
<dbReference type="PANTHER" id="PTHR10949">
    <property type="entry name" value="LIPOYL SYNTHASE"/>
    <property type="match status" value="1"/>
</dbReference>
<comment type="cofactor">
    <cofactor evidence="10">
        <name>[4Fe-4S] cluster</name>
        <dbReference type="ChEBI" id="CHEBI:49883"/>
    </cofactor>
    <text evidence="10">Binds 2 [4Fe-4S] clusters per subunit. One cluster is coordinated with 3 cysteines and an exchangeable S-adenosyl-L-methionine.</text>
</comment>
<evidence type="ECO:0000256" key="3">
    <source>
        <dbReference type="ARBA" id="ARBA00022679"/>
    </source>
</evidence>
<dbReference type="InterPro" id="IPR003698">
    <property type="entry name" value="Lipoyl_synth"/>
</dbReference>
<evidence type="ECO:0000256" key="4">
    <source>
        <dbReference type="ARBA" id="ARBA00022691"/>
    </source>
</evidence>
<feature type="binding site" evidence="10">
    <location>
        <position position="162"/>
    </location>
    <ligand>
        <name>[4Fe-4S] cluster</name>
        <dbReference type="ChEBI" id="CHEBI:49883"/>
        <label>2</label>
        <note>4Fe-4S-S-AdoMet</note>
    </ligand>
</feature>
<dbReference type="FunCoup" id="A0A0D1XXJ4">
    <property type="interactions" value="577"/>
</dbReference>
<dbReference type="InterPro" id="IPR006638">
    <property type="entry name" value="Elp3/MiaA/NifB-like_rSAM"/>
</dbReference>
<evidence type="ECO:0000256" key="9">
    <source>
        <dbReference type="ARBA" id="ARBA00047326"/>
    </source>
</evidence>
<evidence type="ECO:0000256" key="2">
    <source>
        <dbReference type="ARBA" id="ARBA00022485"/>
    </source>
</evidence>
<dbReference type="SMART" id="SM00729">
    <property type="entry name" value="Elp3"/>
    <property type="match status" value="1"/>
</dbReference>
<dbReference type="InterPro" id="IPR058240">
    <property type="entry name" value="rSAM_sf"/>
</dbReference>
<dbReference type="EC" id="2.8.1.8" evidence="10"/>
<keyword evidence="4 10" id="KW-0949">S-adenosyl-L-methionine</keyword>
<evidence type="ECO:0000256" key="10">
    <source>
        <dbReference type="HAMAP-Rule" id="MF_03123"/>
    </source>
</evidence>
<dbReference type="GO" id="GO:0046872">
    <property type="term" value="F:metal ion binding"/>
    <property type="evidence" value="ECO:0007669"/>
    <property type="project" value="UniProtKB-KW"/>
</dbReference>
<organism evidence="13 14">
    <name type="scientific">Verruconis gallopava</name>
    <dbReference type="NCBI Taxonomy" id="253628"/>
    <lineage>
        <taxon>Eukaryota</taxon>
        <taxon>Fungi</taxon>
        <taxon>Dikarya</taxon>
        <taxon>Ascomycota</taxon>
        <taxon>Pezizomycotina</taxon>
        <taxon>Dothideomycetes</taxon>
        <taxon>Pleosporomycetidae</taxon>
        <taxon>Venturiales</taxon>
        <taxon>Sympoventuriaceae</taxon>
        <taxon>Verruconis</taxon>
    </lineage>
</organism>
<dbReference type="SMR" id="A0A0D1XXJ4"/>
<keyword evidence="2 10" id="KW-0004">4Fe-4S</keyword>
<feature type="binding site" evidence="10">
    <location>
        <position position="373"/>
    </location>
    <ligand>
        <name>[4Fe-4S] cluster</name>
        <dbReference type="ChEBI" id="CHEBI:49883"/>
        <label>1</label>
    </ligand>
</feature>
<feature type="binding site" evidence="10">
    <location>
        <position position="132"/>
    </location>
    <ligand>
        <name>[4Fe-4S] cluster</name>
        <dbReference type="ChEBI" id="CHEBI:49883"/>
        <label>1</label>
    </ligand>
</feature>
<dbReference type="CDD" id="cd01335">
    <property type="entry name" value="Radical_SAM"/>
    <property type="match status" value="1"/>
</dbReference>
<dbReference type="SFLD" id="SFLDG01058">
    <property type="entry name" value="lipoyl_synthase_like"/>
    <property type="match status" value="1"/>
</dbReference>
<feature type="binding site" evidence="10">
    <location>
        <position position="138"/>
    </location>
    <ligand>
        <name>[4Fe-4S] cluster</name>
        <dbReference type="ChEBI" id="CHEBI:49883"/>
        <label>1</label>
    </ligand>
</feature>
<keyword evidence="14" id="KW-1185">Reference proteome</keyword>
<dbReference type="PANTHER" id="PTHR10949:SF0">
    <property type="entry name" value="LIPOYL SYNTHASE, MITOCHONDRIAL"/>
    <property type="match status" value="1"/>
</dbReference>
<feature type="region of interest" description="Disordered" evidence="11">
    <location>
        <begin position="392"/>
        <end position="414"/>
    </location>
</feature>
<dbReference type="GO" id="GO:0005739">
    <property type="term" value="C:mitochondrion"/>
    <property type="evidence" value="ECO:0007669"/>
    <property type="project" value="UniProtKB-SubCell"/>
</dbReference>
<dbReference type="HOGENOM" id="CLU_033144_2_0_1"/>
<dbReference type="UniPathway" id="UPA00538">
    <property type="reaction ID" value="UER00593"/>
</dbReference>
<evidence type="ECO:0000256" key="7">
    <source>
        <dbReference type="ARBA" id="ARBA00023014"/>
    </source>
</evidence>
<keyword evidence="3 10" id="KW-0808">Transferase</keyword>
<dbReference type="VEuPathDB" id="FungiDB:PV09_01443"/>
<dbReference type="GeneID" id="27309416"/>
<dbReference type="NCBIfam" id="NF004019">
    <property type="entry name" value="PRK05481.1"/>
    <property type="match status" value="1"/>
</dbReference>
<dbReference type="FunFam" id="3.20.20.70:FF:000036">
    <property type="entry name" value="Lipoyl synthase, mitochondrial"/>
    <property type="match status" value="1"/>
</dbReference>
<dbReference type="GO" id="GO:0016992">
    <property type="term" value="F:lipoate synthase activity"/>
    <property type="evidence" value="ECO:0007669"/>
    <property type="project" value="UniProtKB-UniRule"/>
</dbReference>
<dbReference type="Gene3D" id="3.20.20.70">
    <property type="entry name" value="Aldolase class I"/>
    <property type="match status" value="1"/>
</dbReference>
<feature type="binding site" evidence="10">
    <location>
        <position position="158"/>
    </location>
    <ligand>
        <name>[4Fe-4S] cluster</name>
        <dbReference type="ChEBI" id="CHEBI:49883"/>
        <label>2</label>
        <note>4Fe-4S-S-AdoMet</note>
    </ligand>
</feature>
<dbReference type="InterPro" id="IPR031691">
    <property type="entry name" value="LIAS_N"/>
</dbReference>
<dbReference type="HAMAP" id="MF_00206">
    <property type="entry name" value="Lipoyl_synth"/>
    <property type="match status" value="1"/>
</dbReference>
<evidence type="ECO:0000313" key="14">
    <source>
        <dbReference type="Proteomes" id="UP000053259"/>
    </source>
</evidence>
<dbReference type="SUPFAM" id="SSF102114">
    <property type="entry name" value="Radical SAM enzymes"/>
    <property type="match status" value="1"/>
</dbReference>
<comment type="subcellular location">
    <subcellularLocation>
        <location evidence="1 10">Mitochondrion</location>
    </subcellularLocation>
</comment>
<evidence type="ECO:0000313" key="13">
    <source>
        <dbReference type="EMBL" id="KIW07476.1"/>
    </source>
</evidence>
<dbReference type="Proteomes" id="UP000053259">
    <property type="component" value="Unassembled WGS sequence"/>
</dbReference>
<evidence type="ECO:0000256" key="11">
    <source>
        <dbReference type="SAM" id="MobiDB-lite"/>
    </source>
</evidence>
<proteinExistence type="inferred from homology"/>
<keyword evidence="6 10" id="KW-0408">Iron</keyword>
<comment type="catalytic activity">
    <reaction evidence="9 10">
        <text>[[Fe-S] cluster scaffold protein carrying a second [4Fe-4S](2+) cluster] + N(6)-octanoyl-L-lysyl-[protein] + 2 oxidized [2Fe-2S]-[ferredoxin] + 2 S-adenosyl-L-methionine + 4 H(+) = [[Fe-S] cluster scaffold protein] + N(6)-[(R)-dihydrolipoyl]-L-lysyl-[protein] + 4 Fe(3+) + 2 hydrogen sulfide + 2 5'-deoxyadenosine + 2 L-methionine + 2 reduced [2Fe-2S]-[ferredoxin]</text>
        <dbReference type="Rhea" id="RHEA:16585"/>
        <dbReference type="Rhea" id="RHEA-COMP:9928"/>
        <dbReference type="Rhea" id="RHEA-COMP:10000"/>
        <dbReference type="Rhea" id="RHEA-COMP:10001"/>
        <dbReference type="Rhea" id="RHEA-COMP:10475"/>
        <dbReference type="Rhea" id="RHEA-COMP:14568"/>
        <dbReference type="Rhea" id="RHEA-COMP:14569"/>
        <dbReference type="ChEBI" id="CHEBI:15378"/>
        <dbReference type="ChEBI" id="CHEBI:17319"/>
        <dbReference type="ChEBI" id="CHEBI:29034"/>
        <dbReference type="ChEBI" id="CHEBI:29919"/>
        <dbReference type="ChEBI" id="CHEBI:33722"/>
        <dbReference type="ChEBI" id="CHEBI:33737"/>
        <dbReference type="ChEBI" id="CHEBI:33738"/>
        <dbReference type="ChEBI" id="CHEBI:57844"/>
        <dbReference type="ChEBI" id="CHEBI:59789"/>
        <dbReference type="ChEBI" id="CHEBI:78809"/>
        <dbReference type="ChEBI" id="CHEBI:83100"/>
        <dbReference type="EC" id="2.8.1.8"/>
    </reaction>
</comment>
<dbReference type="InterPro" id="IPR007197">
    <property type="entry name" value="rSAM"/>
</dbReference>
<dbReference type="Pfam" id="PF16881">
    <property type="entry name" value="LIAS_N"/>
    <property type="match status" value="1"/>
</dbReference>
<comment type="pathway">
    <text evidence="10">Protein modification; protein lipoylation via endogenous pathway; protein N(6)-(lipoyl)lysine from octanoyl-[acyl-carrier-protein]: step 2/2.</text>
</comment>
<evidence type="ECO:0000259" key="12">
    <source>
        <dbReference type="PROSITE" id="PS51918"/>
    </source>
</evidence>
<dbReference type="AlphaFoldDB" id="A0A0D1XXJ4"/>
<comment type="similarity">
    <text evidence="10">Belongs to the radical SAM superfamily. Lipoyl synthase family.</text>
</comment>
<dbReference type="RefSeq" id="XP_016217345.1">
    <property type="nucleotide sequence ID" value="XM_016354333.1"/>
</dbReference>
<dbReference type="NCBIfam" id="NF009544">
    <property type="entry name" value="PRK12928.1"/>
    <property type="match status" value="1"/>
</dbReference>
<evidence type="ECO:0000256" key="6">
    <source>
        <dbReference type="ARBA" id="ARBA00023004"/>
    </source>
</evidence>
<feature type="binding site" evidence="10">
    <location>
        <position position="127"/>
    </location>
    <ligand>
        <name>[4Fe-4S] cluster</name>
        <dbReference type="ChEBI" id="CHEBI:49883"/>
        <label>1</label>
    </ligand>
</feature>
<feature type="region of interest" description="Disordered" evidence="11">
    <location>
        <begin position="36"/>
        <end position="56"/>
    </location>
</feature>
<dbReference type="InParanoid" id="A0A0D1XXJ4"/>
<evidence type="ECO:0000256" key="1">
    <source>
        <dbReference type="ARBA" id="ARBA00004173"/>
    </source>
</evidence>
<dbReference type="PROSITE" id="PS51918">
    <property type="entry name" value="RADICAL_SAM"/>
    <property type="match status" value="1"/>
</dbReference>